<reference evidence="2 3" key="1">
    <citation type="journal article" date="2018" name="Sci. Rep.">
        <title>Genomic signatures of local adaptation to the degree of environmental predictability in rotifers.</title>
        <authorList>
            <person name="Franch-Gras L."/>
            <person name="Hahn C."/>
            <person name="Garcia-Roger E.M."/>
            <person name="Carmona M.J."/>
            <person name="Serra M."/>
            <person name="Gomez A."/>
        </authorList>
    </citation>
    <scope>NUCLEOTIDE SEQUENCE [LARGE SCALE GENOMIC DNA]</scope>
    <source>
        <strain evidence="2">HYR1</strain>
    </source>
</reference>
<accession>A0A3M7QDW8</accession>
<proteinExistence type="predicted"/>
<evidence type="ECO:0000313" key="3">
    <source>
        <dbReference type="Proteomes" id="UP000276133"/>
    </source>
</evidence>
<name>A0A3M7QDW8_BRAPC</name>
<organism evidence="2 3">
    <name type="scientific">Brachionus plicatilis</name>
    <name type="common">Marine rotifer</name>
    <name type="synonym">Brachionus muelleri</name>
    <dbReference type="NCBI Taxonomy" id="10195"/>
    <lineage>
        <taxon>Eukaryota</taxon>
        <taxon>Metazoa</taxon>
        <taxon>Spiralia</taxon>
        <taxon>Gnathifera</taxon>
        <taxon>Rotifera</taxon>
        <taxon>Eurotatoria</taxon>
        <taxon>Monogononta</taxon>
        <taxon>Pseudotrocha</taxon>
        <taxon>Ploima</taxon>
        <taxon>Brachionidae</taxon>
        <taxon>Brachionus</taxon>
    </lineage>
</organism>
<dbReference type="AlphaFoldDB" id="A0A3M7QDW8"/>
<feature type="signal peptide" evidence="1">
    <location>
        <begin position="1"/>
        <end position="16"/>
    </location>
</feature>
<protein>
    <submittedName>
        <fullName evidence="2">Uncharacterized protein</fullName>
    </submittedName>
</protein>
<evidence type="ECO:0000256" key="1">
    <source>
        <dbReference type="SAM" id="SignalP"/>
    </source>
</evidence>
<dbReference type="EMBL" id="REGN01006422">
    <property type="protein sequence ID" value="RNA09626.1"/>
    <property type="molecule type" value="Genomic_DNA"/>
</dbReference>
<evidence type="ECO:0000313" key="2">
    <source>
        <dbReference type="EMBL" id="RNA09626.1"/>
    </source>
</evidence>
<keyword evidence="3" id="KW-1185">Reference proteome</keyword>
<keyword evidence="1" id="KW-0732">Signal</keyword>
<comment type="caution">
    <text evidence="2">The sequence shown here is derived from an EMBL/GenBank/DDBJ whole genome shotgun (WGS) entry which is preliminary data.</text>
</comment>
<sequence length="84" mass="9658">MTLFLILFLIEWYFECNNSGLADLLKFSKCNHETPLNTHFSSFKKIEQYIHFNSDISLSSALHDNSIDQLVIQKMIFGEDPGAS</sequence>
<dbReference type="Proteomes" id="UP000276133">
    <property type="component" value="Unassembled WGS sequence"/>
</dbReference>
<gene>
    <name evidence="2" type="ORF">BpHYR1_027126</name>
</gene>
<feature type="chain" id="PRO_5018111777" evidence="1">
    <location>
        <begin position="17"/>
        <end position="84"/>
    </location>
</feature>